<protein>
    <submittedName>
        <fullName evidence="2">Uncharacterized protein</fullName>
    </submittedName>
</protein>
<dbReference type="RefSeq" id="WP_126664873.1">
    <property type="nucleotide sequence ID" value="NZ_CP069192.1"/>
</dbReference>
<accession>A0A8T8E8S0</accession>
<evidence type="ECO:0000313" key="3">
    <source>
        <dbReference type="Proteomes" id="UP000637819"/>
    </source>
</evidence>
<keyword evidence="3" id="KW-1185">Reference proteome</keyword>
<name>A0A8T8E8S0_9EURY</name>
<dbReference type="AlphaFoldDB" id="A0A8T8E8S0"/>
<keyword evidence="2" id="KW-0614">Plasmid</keyword>
<gene>
    <name evidence="2" type="ORF">JMJ58_23225</name>
</gene>
<geneLocation type="plasmid" evidence="2 3">
    <name>pHTS280.6</name>
</geneLocation>
<feature type="region of interest" description="Disordered" evidence="1">
    <location>
        <begin position="69"/>
        <end position="91"/>
    </location>
</feature>
<evidence type="ECO:0000256" key="1">
    <source>
        <dbReference type="SAM" id="MobiDB-lite"/>
    </source>
</evidence>
<dbReference type="GeneID" id="62878103"/>
<proteinExistence type="predicted"/>
<dbReference type="Proteomes" id="UP000637819">
    <property type="component" value="Plasmid pHTS280.6"/>
</dbReference>
<dbReference type="EMBL" id="CP069192">
    <property type="protein sequence ID" value="QRV17902.1"/>
    <property type="molecule type" value="Genomic_DNA"/>
</dbReference>
<evidence type="ECO:0000313" key="2">
    <source>
        <dbReference type="EMBL" id="QRV17902.1"/>
    </source>
</evidence>
<sequence>MSREPLVLAGLDVIKGSPAAAYARWREQRARTPHVRSWRPQLEVAVSLFCQPEVADAFTAEGVTDRLLSRNKLQSGPEDVPVPEDGERITL</sequence>
<reference evidence="2 3" key="1">
    <citation type="submission" date="2021-01" db="EMBL/GenBank/DDBJ databases">
        <title>Genome Sequence and Methylation Pattern of Haloterrigena salifodinae BOL5-1, An Extremely Halophilic Archaeon from a Bolivian Salt Mine.</title>
        <authorList>
            <person name="DasSarma P."/>
            <person name="Anton B.P."/>
            <person name="DasSarma S.L."/>
            <person name="von Ehrenheim H.A.L."/>
            <person name="Martinez F.L."/>
            <person name="Guzman D."/>
            <person name="Roberts R.J."/>
            <person name="DasSarma S."/>
        </authorList>
    </citation>
    <scope>NUCLEOTIDE SEQUENCE [LARGE SCALE GENOMIC DNA]</scope>
    <source>
        <strain evidence="2 3">BOL5-1</strain>
        <plasmid evidence="2 3">pHTS280.6</plasmid>
    </source>
</reference>
<organism evidence="2 3">
    <name type="scientific">Haloterrigena salifodinae</name>
    <dbReference type="NCBI Taxonomy" id="2675099"/>
    <lineage>
        <taxon>Archaea</taxon>
        <taxon>Methanobacteriati</taxon>
        <taxon>Methanobacteriota</taxon>
        <taxon>Stenosarchaea group</taxon>
        <taxon>Halobacteria</taxon>
        <taxon>Halobacteriales</taxon>
        <taxon>Natrialbaceae</taxon>
        <taxon>Haloterrigena</taxon>
    </lineage>
</organism>
<dbReference type="KEGG" id="hsal:JMJ58_23225"/>